<dbReference type="AlphaFoldDB" id="A0A3D3RC54"/>
<evidence type="ECO:0000256" key="5">
    <source>
        <dbReference type="ARBA" id="ARBA00023163"/>
    </source>
</evidence>
<dbReference type="Proteomes" id="UP000263642">
    <property type="component" value="Unassembled WGS sequence"/>
</dbReference>
<evidence type="ECO:0000313" key="9">
    <source>
        <dbReference type="EMBL" id="HCO25688.1"/>
    </source>
</evidence>
<proteinExistence type="inferred from homology"/>
<dbReference type="NCBIfam" id="TIGR02937">
    <property type="entry name" value="sigma70-ECF"/>
    <property type="match status" value="1"/>
</dbReference>
<sequence>MNQNLNDADLMKRVCAGDYLLFDELVLRYRERLLRFAWSKYGRQVAAEDLVQEAFLAAFAARESYNPSFAFSTWLWTIFLNLCRRQYKHQIRQPREVVRSSFSTSDETVIPEPSSSETPLHAVLKTEQFELLTIYLAELPEVQADSLRLRFFGGMKFTEIALTMDCSLSAAKIRVKNGLLQLAHRFSEDTTSEGDVS</sequence>
<dbReference type="SUPFAM" id="SSF88659">
    <property type="entry name" value="Sigma3 and sigma4 domains of RNA polymerase sigma factors"/>
    <property type="match status" value="1"/>
</dbReference>
<comment type="similarity">
    <text evidence="1 6">Belongs to the sigma-70 factor family. ECF subfamily.</text>
</comment>
<dbReference type="GO" id="GO:0003677">
    <property type="term" value="F:DNA binding"/>
    <property type="evidence" value="ECO:0007669"/>
    <property type="project" value="UniProtKB-KW"/>
</dbReference>
<dbReference type="InterPro" id="IPR036388">
    <property type="entry name" value="WH-like_DNA-bd_sf"/>
</dbReference>
<name>A0A3D3RC54_9PLAN</name>
<protein>
    <recommendedName>
        <fullName evidence="6">RNA polymerase sigma factor</fullName>
    </recommendedName>
</protein>
<feature type="domain" description="RNA polymerase sigma factor 70 region 4 type 2" evidence="8">
    <location>
        <begin position="136"/>
        <end position="182"/>
    </location>
</feature>
<keyword evidence="2 6" id="KW-0805">Transcription regulation</keyword>
<evidence type="ECO:0000259" key="8">
    <source>
        <dbReference type="Pfam" id="PF08281"/>
    </source>
</evidence>
<evidence type="ECO:0000256" key="3">
    <source>
        <dbReference type="ARBA" id="ARBA00023082"/>
    </source>
</evidence>
<evidence type="ECO:0000313" key="10">
    <source>
        <dbReference type="Proteomes" id="UP000263642"/>
    </source>
</evidence>
<dbReference type="InterPro" id="IPR013325">
    <property type="entry name" value="RNA_pol_sigma_r2"/>
</dbReference>
<evidence type="ECO:0000256" key="2">
    <source>
        <dbReference type="ARBA" id="ARBA00023015"/>
    </source>
</evidence>
<dbReference type="InterPro" id="IPR013249">
    <property type="entry name" value="RNA_pol_sigma70_r4_t2"/>
</dbReference>
<organism evidence="9 10">
    <name type="scientific">Gimesia maris</name>
    <dbReference type="NCBI Taxonomy" id="122"/>
    <lineage>
        <taxon>Bacteria</taxon>
        <taxon>Pseudomonadati</taxon>
        <taxon>Planctomycetota</taxon>
        <taxon>Planctomycetia</taxon>
        <taxon>Planctomycetales</taxon>
        <taxon>Planctomycetaceae</taxon>
        <taxon>Gimesia</taxon>
    </lineage>
</organism>
<dbReference type="GO" id="GO:0016987">
    <property type="term" value="F:sigma factor activity"/>
    <property type="evidence" value="ECO:0007669"/>
    <property type="project" value="UniProtKB-KW"/>
</dbReference>
<dbReference type="PROSITE" id="PS01063">
    <property type="entry name" value="SIGMA70_ECF"/>
    <property type="match status" value="1"/>
</dbReference>
<dbReference type="Gene3D" id="1.10.1740.10">
    <property type="match status" value="1"/>
</dbReference>
<accession>A0A3D3RC54</accession>
<evidence type="ECO:0000256" key="4">
    <source>
        <dbReference type="ARBA" id="ARBA00023125"/>
    </source>
</evidence>
<evidence type="ECO:0000256" key="6">
    <source>
        <dbReference type="RuleBase" id="RU000716"/>
    </source>
</evidence>
<dbReference type="InterPro" id="IPR000838">
    <property type="entry name" value="RNA_pol_sigma70_ECF_CS"/>
</dbReference>
<dbReference type="SUPFAM" id="SSF88946">
    <property type="entry name" value="Sigma2 domain of RNA polymerase sigma factors"/>
    <property type="match status" value="1"/>
</dbReference>
<dbReference type="InterPro" id="IPR039425">
    <property type="entry name" value="RNA_pol_sigma-70-like"/>
</dbReference>
<evidence type="ECO:0000256" key="1">
    <source>
        <dbReference type="ARBA" id="ARBA00010641"/>
    </source>
</evidence>
<feature type="domain" description="RNA polymerase sigma-70 region 2" evidence="7">
    <location>
        <begin position="25"/>
        <end position="90"/>
    </location>
</feature>
<gene>
    <name evidence="9" type="ORF">DIT97_22685</name>
</gene>
<dbReference type="PANTHER" id="PTHR43133:SF8">
    <property type="entry name" value="RNA POLYMERASE SIGMA FACTOR HI_1459-RELATED"/>
    <property type="match status" value="1"/>
</dbReference>
<dbReference type="Gene3D" id="1.10.10.10">
    <property type="entry name" value="Winged helix-like DNA-binding domain superfamily/Winged helix DNA-binding domain"/>
    <property type="match status" value="1"/>
</dbReference>
<dbReference type="InterPro" id="IPR014284">
    <property type="entry name" value="RNA_pol_sigma-70_dom"/>
</dbReference>
<comment type="caution">
    <text evidence="9">The sequence shown here is derived from an EMBL/GenBank/DDBJ whole genome shotgun (WGS) entry which is preliminary data.</text>
</comment>
<evidence type="ECO:0000259" key="7">
    <source>
        <dbReference type="Pfam" id="PF04542"/>
    </source>
</evidence>
<dbReference type="Pfam" id="PF04542">
    <property type="entry name" value="Sigma70_r2"/>
    <property type="match status" value="1"/>
</dbReference>
<dbReference type="InterPro" id="IPR013324">
    <property type="entry name" value="RNA_pol_sigma_r3/r4-like"/>
</dbReference>
<dbReference type="InterPro" id="IPR007627">
    <property type="entry name" value="RNA_pol_sigma70_r2"/>
</dbReference>
<dbReference type="Pfam" id="PF08281">
    <property type="entry name" value="Sigma70_r4_2"/>
    <property type="match status" value="1"/>
</dbReference>
<dbReference type="GO" id="GO:0006352">
    <property type="term" value="P:DNA-templated transcription initiation"/>
    <property type="evidence" value="ECO:0007669"/>
    <property type="project" value="InterPro"/>
</dbReference>
<reference evidence="9 10" key="1">
    <citation type="journal article" date="2018" name="Nat. Biotechnol.">
        <title>A standardized bacterial taxonomy based on genome phylogeny substantially revises the tree of life.</title>
        <authorList>
            <person name="Parks D.H."/>
            <person name="Chuvochina M."/>
            <person name="Waite D.W."/>
            <person name="Rinke C."/>
            <person name="Skarshewski A."/>
            <person name="Chaumeil P.A."/>
            <person name="Hugenholtz P."/>
        </authorList>
    </citation>
    <scope>NUCLEOTIDE SEQUENCE [LARGE SCALE GENOMIC DNA]</scope>
    <source>
        <strain evidence="9">UBA9375</strain>
    </source>
</reference>
<dbReference type="EMBL" id="DQAY01000133">
    <property type="protein sequence ID" value="HCO25688.1"/>
    <property type="molecule type" value="Genomic_DNA"/>
</dbReference>
<dbReference type="PANTHER" id="PTHR43133">
    <property type="entry name" value="RNA POLYMERASE ECF-TYPE SIGMA FACTO"/>
    <property type="match status" value="1"/>
</dbReference>
<keyword evidence="4 6" id="KW-0238">DNA-binding</keyword>
<keyword evidence="5 6" id="KW-0804">Transcription</keyword>
<keyword evidence="3 6" id="KW-0731">Sigma factor</keyword>